<evidence type="ECO:0000256" key="2">
    <source>
        <dbReference type="SAM" id="MobiDB-lite"/>
    </source>
</evidence>
<reference evidence="3 4" key="1">
    <citation type="submission" date="2024-02" db="EMBL/GenBank/DDBJ databases">
        <authorList>
            <person name="Chen Y."/>
            <person name="Shah S."/>
            <person name="Dougan E. K."/>
            <person name="Thang M."/>
            <person name="Chan C."/>
        </authorList>
    </citation>
    <scope>NUCLEOTIDE SEQUENCE [LARGE SCALE GENOMIC DNA]</scope>
</reference>
<keyword evidence="4" id="KW-1185">Reference proteome</keyword>
<proteinExistence type="predicted"/>
<comment type="caution">
    <text evidence="3">The sequence shown here is derived from an EMBL/GenBank/DDBJ whole genome shotgun (WGS) entry which is preliminary data.</text>
</comment>
<evidence type="ECO:0000313" key="4">
    <source>
        <dbReference type="Proteomes" id="UP001642484"/>
    </source>
</evidence>
<feature type="region of interest" description="Disordered" evidence="2">
    <location>
        <begin position="1434"/>
        <end position="1499"/>
    </location>
</feature>
<dbReference type="Proteomes" id="UP001642484">
    <property type="component" value="Unassembled WGS sequence"/>
</dbReference>
<evidence type="ECO:0000256" key="1">
    <source>
        <dbReference type="SAM" id="Coils"/>
    </source>
</evidence>
<organism evidence="3 4">
    <name type="scientific">Durusdinium trenchii</name>
    <dbReference type="NCBI Taxonomy" id="1381693"/>
    <lineage>
        <taxon>Eukaryota</taxon>
        <taxon>Sar</taxon>
        <taxon>Alveolata</taxon>
        <taxon>Dinophyceae</taxon>
        <taxon>Suessiales</taxon>
        <taxon>Symbiodiniaceae</taxon>
        <taxon>Durusdinium</taxon>
    </lineage>
</organism>
<gene>
    <name evidence="3" type="ORF">CCMP2556_LOCUS41039</name>
</gene>
<feature type="coiled-coil region" evidence="1">
    <location>
        <begin position="1383"/>
        <end position="1410"/>
    </location>
</feature>
<feature type="coiled-coil region" evidence="1">
    <location>
        <begin position="76"/>
        <end position="121"/>
    </location>
</feature>
<dbReference type="EMBL" id="CAXAMN010024173">
    <property type="protein sequence ID" value="CAK9084353.1"/>
    <property type="molecule type" value="Genomic_DNA"/>
</dbReference>
<sequence length="1533" mass="178400">MAVHARVRGAGVPTQLHSTWGAECVAEPTAFALAVPEPIERPRQRHGLVQEPRVVEQHQTAEPPSWSETTQLRMELARTRADLVQSENEVETLRERSRQDVQEMLRQLKDSEQQLWKLHARQESKERQRESESSDLAVLLEGFERLEQLVSLVHPERLQEDATDPARPHCRRPQCLEAAPTEPLTGVPQSEDASDVALYVQQSLTWATAVVDRARDQHFQLHSRLRSAACCLLLQAAERLRTRRCWQAWSAWREGSVPLKCAKRTPFHGSPVPRSSPTASWVDRTTGEEHSWQSWQSWVRSAPVSLQKHSSGAVLEIWERDVSDSDEDEHPISAWRLRRLLAKVVGGRLAAQLCKTFLRWHQLCTRRRLALRCLCACLGRQRDKMRQDAWMTWRSSVAQSLANSEQQARTCHQAQEGVLQARLTRVRCYMSAHLLMRVQRLCLCSCFRAWAILQRQRQLRSTRALETKLRELGEQYQNALEKSHQGRSSALFKARELSRQRQMLLRVFLALRFQVRLQLARHSPQRPPTALTWKMLQRVFSGWRRVMHGSRVREGQALQKMKVLREGQIVLMEWSAQSRAQKRTARWHAIFVRLYRRVRAHRELILIQPHAWDMRHGLATASLSSWQQYTLRRRSLRHRQHLSGKLLRASMAWSLQRCFSAWACHSWPRRCHELLGRLEALSARGTTLRRLASAWSAWSAHVALAKKQRAAGKMLVCSFRRGEHFCCLEILRCWARHTKRLRRRDGVLGRHQVLRLAFVLWRRRWQRSRLMEELRRWPRSHPAASWKRILLRAWQAHVQASRSAKVQRLGRSFHAWALEVAQRQTTRAQQLRFHRVLRAARAARSLMLAGAVMSCWSMIARLGRQAERQMSLMVSSRQWQSAAVAARNHFSLARAWRSWADVLLRRRQARLLDPFLGTDHGLLVRAFRGLQAACRLRHAPRPKRPCLEFLGTRTVRLSICEDWWLARLAWDQLRYQALDSKCQRLHREAGELSQQFNDLQSSKGLLQHRLELSLRLHQKGQEQQLLWCCSPILNAWQQVVVSVRLRMRQSTRSAFAPARALAQMRLGFCAWKAWCSIFRAAWAMSRTQDRKTCSLMLLRWSQWLAHLKHREELRDVALRAAKASQLLLLQKLFCHWCAVLANVNQHIAVLRRNALAATRDQHETQTQLQLLWALWRSFAKWQQSETLHLQQLEASWARLTAAHVARRAAGVLQSWRRWLHCVQARRQVSAALALKVSSTGGQGVGRCWRAWTSRASKRRKLRERLLRWSSGKVFQTLRSFWHAWRVGHLQLMPMRRRKQCISTRVLRRSADLAWLRLVLWTWSTKGRRDRAGPTRLVLHAWHCRVLQLRSARSARHQRKQACAILAARHQRHSLVLCFYILRMDALLSRVAKAQDRLAEVRKQQLRQERLWEETRRQRAARNLEELNLKARSYSDGKLPFPLEPTTEPSVMVEPTVVQPRPPMPRSRTEPTGLRRPPAPGRDAPPAAPRDAAPHATRLVPMADRALVDLLQHRGAIDEALGQSTDRPGVSGPR</sequence>
<keyword evidence="1" id="KW-0175">Coiled coil</keyword>
<protein>
    <submittedName>
        <fullName evidence="3">Uncharacterized protein</fullName>
    </submittedName>
</protein>
<accession>A0ABP0Q9L3</accession>
<name>A0ABP0Q9L3_9DINO</name>
<evidence type="ECO:0000313" key="3">
    <source>
        <dbReference type="EMBL" id="CAK9084353.1"/>
    </source>
</evidence>
<feature type="compositionally biased region" description="Low complexity" evidence="2">
    <location>
        <begin position="1480"/>
        <end position="1495"/>
    </location>
</feature>